<sequence length="106" mass="11537">MIRYCLFATAALVATAEVSIAQVAVDVQRGRLLATTYCAECHSIEKIGSSPLSIAPPFRELHENYPVEALEEALVEGIVTGHPSMPQFSFDPDQASNLITFLKSLE</sequence>
<dbReference type="InterPro" id="IPR009056">
    <property type="entry name" value="Cyt_c-like_dom"/>
</dbReference>
<evidence type="ECO:0000256" key="2">
    <source>
        <dbReference type="ARBA" id="ARBA00022723"/>
    </source>
</evidence>
<dbReference type="GO" id="GO:0046872">
    <property type="term" value="F:metal ion binding"/>
    <property type="evidence" value="ECO:0007669"/>
    <property type="project" value="UniProtKB-KW"/>
</dbReference>
<accession>A0A9X3ZJ15</accession>
<evidence type="ECO:0000313" key="7">
    <source>
        <dbReference type="Proteomes" id="UP001151234"/>
    </source>
</evidence>
<evidence type="ECO:0000259" key="5">
    <source>
        <dbReference type="PROSITE" id="PS51007"/>
    </source>
</evidence>
<dbReference type="EMBL" id="JAPJZI010000001">
    <property type="protein sequence ID" value="MDA5400256.1"/>
    <property type="molecule type" value="Genomic_DNA"/>
</dbReference>
<dbReference type="AlphaFoldDB" id="A0A9X3ZJ15"/>
<dbReference type="GO" id="GO:0009055">
    <property type="term" value="F:electron transfer activity"/>
    <property type="evidence" value="ECO:0007669"/>
    <property type="project" value="InterPro"/>
</dbReference>
<dbReference type="SUPFAM" id="SSF46626">
    <property type="entry name" value="Cytochrome c"/>
    <property type="match status" value="1"/>
</dbReference>
<reference evidence="6" key="1">
    <citation type="submission" date="2022-11" db="EMBL/GenBank/DDBJ databases">
        <title>Draft genome sequence of Hoeflea poritis E7-10 and Hoeflea prorocentri PM5-8, separated from scleractinian coral Porites lutea and marine dinoflagellate.</title>
        <authorList>
            <person name="Zhang G."/>
            <person name="Wei Q."/>
            <person name="Cai L."/>
        </authorList>
    </citation>
    <scope>NUCLEOTIDE SEQUENCE</scope>
    <source>
        <strain evidence="6">PM5-8</strain>
    </source>
</reference>
<dbReference type="PROSITE" id="PS51007">
    <property type="entry name" value="CYTC"/>
    <property type="match status" value="1"/>
</dbReference>
<organism evidence="6 7">
    <name type="scientific">Hoeflea prorocentri</name>
    <dbReference type="NCBI Taxonomy" id="1922333"/>
    <lineage>
        <taxon>Bacteria</taxon>
        <taxon>Pseudomonadati</taxon>
        <taxon>Pseudomonadota</taxon>
        <taxon>Alphaproteobacteria</taxon>
        <taxon>Hyphomicrobiales</taxon>
        <taxon>Rhizobiaceae</taxon>
        <taxon>Hoeflea</taxon>
    </lineage>
</organism>
<keyword evidence="7" id="KW-1185">Reference proteome</keyword>
<protein>
    <submittedName>
        <fullName evidence="6">Cytochrome c</fullName>
    </submittedName>
</protein>
<dbReference type="Pfam" id="PF00034">
    <property type="entry name" value="Cytochrom_C"/>
    <property type="match status" value="1"/>
</dbReference>
<keyword evidence="3 4" id="KW-0408">Iron</keyword>
<dbReference type="Proteomes" id="UP001151234">
    <property type="component" value="Unassembled WGS sequence"/>
</dbReference>
<evidence type="ECO:0000256" key="3">
    <source>
        <dbReference type="ARBA" id="ARBA00023004"/>
    </source>
</evidence>
<dbReference type="RefSeq" id="WP_267991705.1">
    <property type="nucleotide sequence ID" value="NZ_JAPJZI010000001.1"/>
</dbReference>
<dbReference type="Gene3D" id="1.10.760.10">
    <property type="entry name" value="Cytochrome c-like domain"/>
    <property type="match status" value="1"/>
</dbReference>
<evidence type="ECO:0000256" key="1">
    <source>
        <dbReference type="ARBA" id="ARBA00022617"/>
    </source>
</evidence>
<dbReference type="InterPro" id="IPR036909">
    <property type="entry name" value="Cyt_c-like_dom_sf"/>
</dbReference>
<proteinExistence type="predicted"/>
<gene>
    <name evidence="6" type="ORF">OQ273_16885</name>
</gene>
<keyword evidence="1 4" id="KW-0349">Heme</keyword>
<evidence type="ECO:0000256" key="4">
    <source>
        <dbReference type="PROSITE-ProRule" id="PRU00433"/>
    </source>
</evidence>
<comment type="caution">
    <text evidence="6">The sequence shown here is derived from an EMBL/GenBank/DDBJ whole genome shotgun (WGS) entry which is preliminary data.</text>
</comment>
<evidence type="ECO:0000313" key="6">
    <source>
        <dbReference type="EMBL" id="MDA5400256.1"/>
    </source>
</evidence>
<keyword evidence="2 4" id="KW-0479">Metal-binding</keyword>
<feature type="domain" description="Cytochrome c" evidence="5">
    <location>
        <begin position="25"/>
        <end position="106"/>
    </location>
</feature>
<dbReference type="GO" id="GO:0020037">
    <property type="term" value="F:heme binding"/>
    <property type="evidence" value="ECO:0007669"/>
    <property type="project" value="InterPro"/>
</dbReference>
<name>A0A9X3ZJ15_9HYPH</name>